<dbReference type="Proteomes" id="UP001222800">
    <property type="component" value="Chromosome"/>
</dbReference>
<feature type="region of interest" description="Disordered" evidence="1">
    <location>
        <begin position="1"/>
        <end position="21"/>
    </location>
</feature>
<dbReference type="EMBL" id="CP120733">
    <property type="protein sequence ID" value="WFD10466.1"/>
    <property type="molecule type" value="Genomic_DNA"/>
</dbReference>
<proteinExistence type="predicted"/>
<protein>
    <recommendedName>
        <fullName evidence="4">Small, acid-soluble spore protein, alpha/beta type</fullName>
    </recommendedName>
</protein>
<accession>A0ABY8EC29</accession>
<reference evidence="2 3" key="1">
    <citation type="submission" date="2023-03" db="EMBL/GenBank/DDBJ databases">
        <title>Complete genome sequence of Tepidibacter sp. SWIR-1, isolated from a deep-sea hydrothermal vent.</title>
        <authorList>
            <person name="Li X."/>
        </authorList>
    </citation>
    <scope>NUCLEOTIDE SEQUENCE [LARGE SCALE GENOMIC DNA]</scope>
    <source>
        <strain evidence="2 3">SWIR-1</strain>
    </source>
</reference>
<evidence type="ECO:0000256" key="1">
    <source>
        <dbReference type="SAM" id="MobiDB-lite"/>
    </source>
</evidence>
<evidence type="ECO:0000313" key="3">
    <source>
        <dbReference type="Proteomes" id="UP001222800"/>
    </source>
</evidence>
<sequence>MSKRNKTKKMGTTKSAEITTGETAKSMGLEFANEFVADNISSKFAETPGKAPSSNKSKKKNK</sequence>
<name>A0ABY8EC29_9FIRM</name>
<feature type="compositionally biased region" description="Basic residues" evidence="1">
    <location>
        <begin position="1"/>
        <end position="11"/>
    </location>
</feature>
<organism evidence="2 3">
    <name type="scientific">Tepidibacter hydrothermalis</name>
    <dbReference type="NCBI Taxonomy" id="3036126"/>
    <lineage>
        <taxon>Bacteria</taxon>
        <taxon>Bacillati</taxon>
        <taxon>Bacillota</taxon>
        <taxon>Clostridia</taxon>
        <taxon>Peptostreptococcales</taxon>
        <taxon>Peptostreptococcaceae</taxon>
        <taxon>Tepidibacter</taxon>
    </lineage>
</organism>
<feature type="compositionally biased region" description="Polar residues" evidence="1">
    <location>
        <begin position="12"/>
        <end position="21"/>
    </location>
</feature>
<evidence type="ECO:0008006" key="4">
    <source>
        <dbReference type="Google" id="ProtNLM"/>
    </source>
</evidence>
<gene>
    <name evidence="2" type="ORF">P4S50_19755</name>
</gene>
<evidence type="ECO:0000313" key="2">
    <source>
        <dbReference type="EMBL" id="WFD10466.1"/>
    </source>
</evidence>
<dbReference type="RefSeq" id="WP_277732433.1">
    <property type="nucleotide sequence ID" value="NZ_CP120733.1"/>
</dbReference>
<keyword evidence="3" id="KW-1185">Reference proteome</keyword>